<sequence length="118" mass="13570">MESSHSQKLVSDLTRYIKEKYSPQEKLKVSKDGSQTLFFRKAGKSLCYIQTKDKKSMVTVVIGSSLSDKVQEAPLSQKTKEMFKNAKQVYDGKWLFFEIKTNSDLVDIKTLLTLKRPK</sequence>
<comment type="caution">
    <text evidence="1">The sequence shown here is derived from an EMBL/GenBank/DDBJ whole genome shotgun (WGS) entry which is preliminary data.</text>
</comment>
<protein>
    <recommendedName>
        <fullName evidence="3">DUF3788 domain-containing protein</fullName>
    </recommendedName>
</protein>
<organism evidence="1 2">
    <name type="scientific">Candidatus Woesebacteria bacterium RIFCSPHIGHO2_01_FULL_41_10</name>
    <dbReference type="NCBI Taxonomy" id="1802500"/>
    <lineage>
        <taxon>Bacteria</taxon>
        <taxon>Candidatus Woeseibacteriota</taxon>
    </lineage>
</organism>
<gene>
    <name evidence="1" type="ORF">A2801_02665</name>
</gene>
<dbReference type="Proteomes" id="UP000177263">
    <property type="component" value="Unassembled WGS sequence"/>
</dbReference>
<evidence type="ECO:0000313" key="2">
    <source>
        <dbReference type="Proteomes" id="UP000177263"/>
    </source>
</evidence>
<evidence type="ECO:0008006" key="3">
    <source>
        <dbReference type="Google" id="ProtNLM"/>
    </source>
</evidence>
<accession>A0A1F7YND2</accession>
<dbReference type="EMBL" id="MGGM01000031">
    <property type="protein sequence ID" value="OGM28409.1"/>
    <property type="molecule type" value="Genomic_DNA"/>
</dbReference>
<dbReference type="AlphaFoldDB" id="A0A1F7YND2"/>
<evidence type="ECO:0000313" key="1">
    <source>
        <dbReference type="EMBL" id="OGM28409.1"/>
    </source>
</evidence>
<proteinExistence type="predicted"/>
<dbReference type="Pfam" id="PF12663">
    <property type="entry name" value="DUF3788"/>
    <property type="match status" value="1"/>
</dbReference>
<reference evidence="1 2" key="1">
    <citation type="journal article" date="2016" name="Nat. Commun.">
        <title>Thousands of microbial genomes shed light on interconnected biogeochemical processes in an aquifer system.</title>
        <authorList>
            <person name="Anantharaman K."/>
            <person name="Brown C.T."/>
            <person name="Hug L.A."/>
            <person name="Sharon I."/>
            <person name="Castelle C.J."/>
            <person name="Probst A.J."/>
            <person name="Thomas B.C."/>
            <person name="Singh A."/>
            <person name="Wilkins M.J."/>
            <person name="Karaoz U."/>
            <person name="Brodie E.L."/>
            <person name="Williams K.H."/>
            <person name="Hubbard S.S."/>
            <person name="Banfield J.F."/>
        </authorList>
    </citation>
    <scope>NUCLEOTIDE SEQUENCE [LARGE SCALE GENOMIC DNA]</scope>
</reference>
<name>A0A1F7YND2_9BACT</name>
<dbReference type="InterPro" id="IPR024265">
    <property type="entry name" value="DUF3788"/>
</dbReference>